<proteinExistence type="predicted"/>
<sequence length="79" mass="8715">METLNAVDVIGYSASLMVALSLMMKDIVRLRWVNLCGCGLFVAYGVAIASWPVVSMNAFGTCVNIYYLLKTYRQPAMLS</sequence>
<keyword evidence="1" id="KW-0812">Transmembrane</keyword>
<name>A0A4R2FDG3_9GAMM</name>
<organism evidence="2 3">
    <name type="scientific">Shewanella fodinae</name>
    <dbReference type="NCBI Taxonomy" id="552357"/>
    <lineage>
        <taxon>Bacteria</taxon>
        <taxon>Pseudomonadati</taxon>
        <taxon>Pseudomonadota</taxon>
        <taxon>Gammaproteobacteria</taxon>
        <taxon>Alteromonadales</taxon>
        <taxon>Shewanellaceae</taxon>
        <taxon>Shewanella</taxon>
    </lineage>
</organism>
<dbReference type="RefSeq" id="WP_133040480.1">
    <property type="nucleotide sequence ID" value="NZ_SLWF01000043.1"/>
</dbReference>
<protein>
    <submittedName>
        <fullName evidence="2">Inner membrane protein</fullName>
    </submittedName>
</protein>
<dbReference type="OrthoDB" id="677174at2"/>
<dbReference type="Proteomes" id="UP000294832">
    <property type="component" value="Unassembled WGS sequence"/>
</dbReference>
<keyword evidence="3" id="KW-1185">Reference proteome</keyword>
<gene>
    <name evidence="2" type="ORF">EDC91_14316</name>
</gene>
<evidence type="ECO:0000256" key="1">
    <source>
        <dbReference type="SAM" id="Phobius"/>
    </source>
</evidence>
<reference evidence="2 3" key="1">
    <citation type="submission" date="2019-03" db="EMBL/GenBank/DDBJ databases">
        <title>Freshwater and sediment microbial communities from various areas in North America, analyzing microbe dynamics in response to fracking.</title>
        <authorList>
            <person name="Lamendella R."/>
        </authorList>
    </citation>
    <scope>NUCLEOTIDE SEQUENCE [LARGE SCALE GENOMIC DNA]</scope>
    <source>
        <strain evidence="2 3">74A</strain>
    </source>
</reference>
<accession>A0A4R2FDG3</accession>
<evidence type="ECO:0000313" key="2">
    <source>
        <dbReference type="EMBL" id="TCN78001.1"/>
    </source>
</evidence>
<evidence type="ECO:0000313" key="3">
    <source>
        <dbReference type="Proteomes" id="UP000294832"/>
    </source>
</evidence>
<keyword evidence="1" id="KW-0472">Membrane</keyword>
<feature type="transmembrane region" description="Helical" evidence="1">
    <location>
        <begin position="30"/>
        <end position="47"/>
    </location>
</feature>
<dbReference type="EMBL" id="SLWF01000043">
    <property type="protein sequence ID" value="TCN78001.1"/>
    <property type="molecule type" value="Genomic_DNA"/>
</dbReference>
<comment type="caution">
    <text evidence="2">The sequence shown here is derived from an EMBL/GenBank/DDBJ whole genome shotgun (WGS) entry which is preliminary data.</text>
</comment>
<dbReference type="AlphaFoldDB" id="A0A4R2FDG3"/>
<keyword evidence="1" id="KW-1133">Transmembrane helix</keyword>